<dbReference type="KEGG" id="olu:OSTLU_38080"/>
<dbReference type="GO" id="GO:0000105">
    <property type="term" value="P:L-histidine biosynthetic process"/>
    <property type="evidence" value="ECO:0007669"/>
    <property type="project" value="UniProtKB-KW"/>
</dbReference>
<dbReference type="EMBL" id="CP000590">
    <property type="protein sequence ID" value="ABO98467.1"/>
    <property type="molecule type" value="Genomic_DNA"/>
</dbReference>
<keyword evidence="2" id="KW-0028">Amino-acid biosynthesis</keyword>
<keyword evidence="4" id="KW-0456">Lyase</keyword>
<proteinExistence type="predicted"/>
<dbReference type="PANTHER" id="PTHR23133:SF2">
    <property type="entry name" value="IMIDAZOLEGLYCEROL-PHOSPHATE DEHYDRATASE"/>
    <property type="match status" value="1"/>
</dbReference>
<dbReference type="SUPFAM" id="SSF54211">
    <property type="entry name" value="Ribosomal protein S5 domain 2-like"/>
    <property type="match status" value="2"/>
</dbReference>
<reference evidence="5 6" key="1">
    <citation type="journal article" date="2007" name="Proc. Natl. Acad. Sci. U.S.A.">
        <title>The tiny eukaryote Ostreococcus provides genomic insights into the paradox of plankton speciation.</title>
        <authorList>
            <person name="Palenik B."/>
            <person name="Grimwood J."/>
            <person name="Aerts A."/>
            <person name="Rouze P."/>
            <person name="Salamov A."/>
            <person name="Putnam N."/>
            <person name="Dupont C."/>
            <person name="Jorgensen R."/>
            <person name="Derelle E."/>
            <person name="Rombauts S."/>
            <person name="Zhou K."/>
            <person name="Otillar R."/>
            <person name="Merchant S.S."/>
            <person name="Podell S."/>
            <person name="Gaasterland T."/>
            <person name="Napoli C."/>
            <person name="Gendler K."/>
            <person name="Manuell A."/>
            <person name="Tai V."/>
            <person name="Vallon O."/>
            <person name="Piganeau G."/>
            <person name="Jancek S."/>
            <person name="Heijde M."/>
            <person name="Jabbari K."/>
            <person name="Bowler C."/>
            <person name="Lohr M."/>
            <person name="Robbens S."/>
            <person name="Werner G."/>
            <person name="Dubchak I."/>
            <person name="Pazour G.J."/>
            <person name="Ren Q."/>
            <person name="Paulsen I."/>
            <person name="Delwiche C."/>
            <person name="Schmutz J."/>
            <person name="Rokhsar D."/>
            <person name="Van de Peer Y."/>
            <person name="Moreau H."/>
            <person name="Grigoriev I.V."/>
        </authorList>
    </citation>
    <scope>NUCLEOTIDE SEQUENCE [LARGE SCALE GENOMIC DNA]</scope>
    <source>
        <strain evidence="5 6">CCE9901</strain>
    </source>
</reference>
<dbReference type="Pfam" id="PF00475">
    <property type="entry name" value="IGPD"/>
    <property type="match status" value="1"/>
</dbReference>
<dbReference type="OMA" id="GIPFFDH"/>
<dbReference type="eggNOG" id="KOG3143">
    <property type="taxonomic scope" value="Eukaryota"/>
</dbReference>
<organism evidence="5 6">
    <name type="scientific">Ostreococcus lucimarinus (strain CCE9901)</name>
    <dbReference type="NCBI Taxonomy" id="436017"/>
    <lineage>
        <taxon>Eukaryota</taxon>
        <taxon>Viridiplantae</taxon>
        <taxon>Chlorophyta</taxon>
        <taxon>Mamiellophyceae</taxon>
        <taxon>Mamiellales</taxon>
        <taxon>Bathycoccaceae</taxon>
        <taxon>Ostreococcus</taxon>
    </lineage>
</organism>
<dbReference type="AlphaFoldDB" id="A4S3Y5"/>
<gene>
    <name evidence="5" type="ORF">OSTLU_38080</name>
</gene>
<evidence type="ECO:0000313" key="6">
    <source>
        <dbReference type="Proteomes" id="UP000001568"/>
    </source>
</evidence>
<evidence type="ECO:0000256" key="1">
    <source>
        <dbReference type="ARBA" id="ARBA00005047"/>
    </source>
</evidence>
<protein>
    <recommendedName>
        <fullName evidence="7">Imidazoleglycerol-phosphate dehydratase</fullName>
    </recommendedName>
</protein>
<keyword evidence="6" id="KW-1185">Reference proteome</keyword>
<evidence type="ECO:0000313" key="5">
    <source>
        <dbReference type="EMBL" id="ABO98467.1"/>
    </source>
</evidence>
<dbReference type="InterPro" id="IPR038494">
    <property type="entry name" value="IGPD_sf"/>
</dbReference>
<keyword evidence="3" id="KW-0368">Histidine biosynthesis</keyword>
<evidence type="ECO:0000256" key="3">
    <source>
        <dbReference type="ARBA" id="ARBA00023102"/>
    </source>
</evidence>
<name>A4S3Y5_OSTLU</name>
<evidence type="ECO:0008006" key="7">
    <source>
        <dbReference type="Google" id="ProtNLM"/>
    </source>
</evidence>
<evidence type="ECO:0000256" key="2">
    <source>
        <dbReference type="ARBA" id="ARBA00022605"/>
    </source>
</evidence>
<dbReference type="InterPro" id="IPR020568">
    <property type="entry name" value="Ribosomal_Su5_D2-typ_SF"/>
</dbReference>
<dbReference type="PANTHER" id="PTHR23133">
    <property type="entry name" value="IMIDAZOLEGLYCEROL-PHOSPHATE DEHYDRATASE HIS7"/>
    <property type="match status" value="1"/>
</dbReference>
<dbReference type="GO" id="GO:0004424">
    <property type="term" value="F:imidazoleglycerol-phosphate dehydratase activity"/>
    <property type="evidence" value="ECO:0007669"/>
    <property type="project" value="InterPro"/>
</dbReference>
<dbReference type="Proteomes" id="UP000001568">
    <property type="component" value="Chromosome 10"/>
</dbReference>
<dbReference type="STRING" id="436017.A4S3Y5"/>
<accession>A4S3Y5</accession>
<dbReference type="FunFam" id="3.30.230.40:FF:000003">
    <property type="entry name" value="Imidazoleglycerol-phosphate dehydratase HisB"/>
    <property type="match status" value="1"/>
</dbReference>
<comment type="pathway">
    <text evidence="1">Amino-acid biosynthesis; L-histidine biosynthesis; L-histidine from 5-phospho-alpha-D-ribose 1-diphosphate: step 6/9.</text>
</comment>
<dbReference type="Gene3D" id="3.30.230.40">
    <property type="entry name" value="Imidazole glycerol phosphate dehydratase, domain 1"/>
    <property type="match status" value="2"/>
</dbReference>
<sequence length="220" mass="23126">MDAAEGIDVYAGAAASEETRRSAIQRSTKETSIDVKLDLDASRDDVEGSKISTGIVALDGLFTAIQREAGVALNIAATGDLWIDDHHTAEDVSIAVGQALNKALGTKKGCNRMGSAMSTEGEATVECVMDLSNRPYLGYGLELESDKVGDLSVEMVEHMFMSLTFNGQMTVHLVEHARGADEAEVATAAAKAFGKCLRQCAAIDPRRAGSVASSKGTLSV</sequence>
<dbReference type="OrthoDB" id="447729at2759"/>
<dbReference type="InterPro" id="IPR000807">
    <property type="entry name" value="ImidazoleglycerolP_deHydtase"/>
</dbReference>
<dbReference type="Gramene" id="ABO98467">
    <property type="protein sequence ID" value="ABO98467"/>
    <property type="gene ID" value="OSTLU_38080"/>
</dbReference>
<dbReference type="RefSeq" id="XP_001420174.1">
    <property type="nucleotide sequence ID" value="XM_001420137.1"/>
</dbReference>
<dbReference type="HOGENOM" id="CLU_044308_3_0_1"/>
<evidence type="ECO:0000256" key="4">
    <source>
        <dbReference type="ARBA" id="ARBA00023239"/>
    </source>
</evidence>
<dbReference type="GeneID" id="5004092"/>